<dbReference type="OrthoDB" id="1917198at2759"/>
<organism evidence="7 8">
    <name type="scientific">Xylaria multiplex</name>
    <dbReference type="NCBI Taxonomy" id="323545"/>
    <lineage>
        <taxon>Eukaryota</taxon>
        <taxon>Fungi</taxon>
        <taxon>Dikarya</taxon>
        <taxon>Ascomycota</taxon>
        <taxon>Pezizomycotina</taxon>
        <taxon>Sordariomycetes</taxon>
        <taxon>Xylariomycetidae</taxon>
        <taxon>Xylariales</taxon>
        <taxon>Xylariaceae</taxon>
        <taxon>Xylaria</taxon>
    </lineage>
</organism>
<dbReference type="GO" id="GO:0005847">
    <property type="term" value="C:mRNA cleavage and polyadenylation specificity factor complex"/>
    <property type="evidence" value="ECO:0007669"/>
    <property type="project" value="TreeGrafter"/>
</dbReference>
<sequence>MDIDDDDDFYAPEEPTTRSAESASAPGIAAAAAAAPITSANHVVTEPQHDGDLEEGEEEDEGAEMEDSDSPPTSTNAKPPQDIDIITERKDGTKAAPPTQSRYSDIRNIPQRSTSADTSTKPPVKKEESKSASGAELPPVSTSTIDVHAVPVYKPAGKPITQVNIDQDLPENDKPWRKPGTDLSDYFNYGFDEFTWALYAAKQDSVRAEYSQDVIAQNNKKMMEEMQMMMMGGMPGMPGGGAASSMSAMPGMDGMPPEFQAMMQQMMASGMDPSQMDPSAMTAMFSGMQNSGGGGAGGQGAQNQNFGGGGGAGSQGQNFGYDQGMGRGGGVGFGRGRGGRRNW</sequence>
<evidence type="ECO:0000256" key="4">
    <source>
        <dbReference type="ARBA" id="ARBA00023242"/>
    </source>
</evidence>
<protein>
    <recommendedName>
        <fullName evidence="6">Pre-mRNA polyadenylation factor Fip1 domain-containing protein</fullName>
    </recommendedName>
</protein>
<feature type="compositionally biased region" description="Low complexity" evidence="5">
    <location>
        <begin position="19"/>
        <end position="40"/>
    </location>
</feature>
<feature type="region of interest" description="Disordered" evidence="5">
    <location>
        <begin position="1"/>
        <end position="142"/>
    </location>
</feature>
<dbReference type="EMBL" id="WUBL01000004">
    <property type="protein sequence ID" value="KAF2972737.1"/>
    <property type="molecule type" value="Genomic_DNA"/>
</dbReference>
<dbReference type="InterPro" id="IPR007854">
    <property type="entry name" value="Fip1_dom"/>
</dbReference>
<keyword evidence="3" id="KW-0507">mRNA processing</keyword>
<feature type="region of interest" description="Disordered" evidence="5">
    <location>
        <begin position="289"/>
        <end position="343"/>
    </location>
</feature>
<evidence type="ECO:0000313" key="7">
    <source>
        <dbReference type="EMBL" id="KAF2972737.1"/>
    </source>
</evidence>
<dbReference type="Proteomes" id="UP000481858">
    <property type="component" value="Unassembled WGS sequence"/>
</dbReference>
<comment type="caution">
    <text evidence="7">The sequence shown here is derived from an EMBL/GenBank/DDBJ whole genome shotgun (WGS) entry which is preliminary data.</text>
</comment>
<dbReference type="AlphaFoldDB" id="A0A7C8NDE9"/>
<evidence type="ECO:0000313" key="8">
    <source>
        <dbReference type="Proteomes" id="UP000481858"/>
    </source>
</evidence>
<comment type="similarity">
    <text evidence="2">Belongs to the FIP1 family.</text>
</comment>
<evidence type="ECO:0000256" key="1">
    <source>
        <dbReference type="ARBA" id="ARBA00004123"/>
    </source>
</evidence>
<evidence type="ECO:0000256" key="3">
    <source>
        <dbReference type="ARBA" id="ARBA00022664"/>
    </source>
</evidence>
<feature type="compositionally biased region" description="Acidic residues" evidence="5">
    <location>
        <begin position="1"/>
        <end position="11"/>
    </location>
</feature>
<comment type="subcellular location">
    <subcellularLocation>
        <location evidence="1">Nucleus</location>
    </subcellularLocation>
</comment>
<name>A0A7C8NDE9_9PEZI</name>
<evidence type="ECO:0000256" key="5">
    <source>
        <dbReference type="SAM" id="MobiDB-lite"/>
    </source>
</evidence>
<reference evidence="7 8" key="1">
    <citation type="submission" date="2019-12" db="EMBL/GenBank/DDBJ databases">
        <title>Draft genome sequence of the ascomycete Xylaria multiplex DSM 110363.</title>
        <authorList>
            <person name="Buettner E."/>
            <person name="Kellner H."/>
        </authorList>
    </citation>
    <scope>NUCLEOTIDE SEQUENCE [LARGE SCALE GENOMIC DNA]</scope>
    <source>
        <strain evidence="7 8">DSM 110363</strain>
    </source>
</reference>
<feature type="compositionally biased region" description="Gly residues" evidence="5">
    <location>
        <begin position="323"/>
        <end position="336"/>
    </location>
</feature>
<gene>
    <name evidence="7" type="ORF">GQX73_g840</name>
</gene>
<dbReference type="InterPro" id="IPR051187">
    <property type="entry name" value="Pre-mRNA_3'-end_processing_reg"/>
</dbReference>
<evidence type="ECO:0000256" key="2">
    <source>
        <dbReference type="ARBA" id="ARBA00007459"/>
    </source>
</evidence>
<dbReference type="PANTHER" id="PTHR13484:SF0">
    <property type="entry name" value="PRE-MRNA 3'-END-PROCESSING FACTOR FIP1"/>
    <property type="match status" value="1"/>
</dbReference>
<dbReference type="Pfam" id="PF05182">
    <property type="entry name" value="Fip1"/>
    <property type="match status" value="1"/>
</dbReference>
<dbReference type="PANTHER" id="PTHR13484">
    <property type="entry name" value="FIP1-LIKE 1 PROTEIN"/>
    <property type="match status" value="1"/>
</dbReference>
<feature type="compositionally biased region" description="Gly residues" evidence="5">
    <location>
        <begin position="290"/>
        <end position="314"/>
    </location>
</feature>
<feature type="domain" description="Pre-mRNA polyadenylation factor Fip1" evidence="6">
    <location>
        <begin position="168"/>
        <end position="207"/>
    </location>
</feature>
<feature type="compositionally biased region" description="Acidic residues" evidence="5">
    <location>
        <begin position="52"/>
        <end position="69"/>
    </location>
</feature>
<proteinExistence type="inferred from homology"/>
<feature type="compositionally biased region" description="Polar residues" evidence="5">
    <location>
        <begin position="110"/>
        <end position="121"/>
    </location>
</feature>
<keyword evidence="4" id="KW-0539">Nucleus</keyword>
<evidence type="ECO:0000259" key="6">
    <source>
        <dbReference type="Pfam" id="PF05182"/>
    </source>
</evidence>
<keyword evidence="8" id="KW-1185">Reference proteome</keyword>
<dbReference type="InParanoid" id="A0A7C8NDE9"/>
<dbReference type="GO" id="GO:0006397">
    <property type="term" value="P:mRNA processing"/>
    <property type="evidence" value="ECO:0007669"/>
    <property type="project" value="UniProtKB-KW"/>
</dbReference>
<accession>A0A7C8NDE9</accession>